<evidence type="ECO:0000313" key="3">
    <source>
        <dbReference type="Proteomes" id="UP000557872"/>
    </source>
</evidence>
<feature type="signal peptide" evidence="1">
    <location>
        <begin position="1"/>
        <end position="25"/>
    </location>
</feature>
<keyword evidence="3" id="KW-1185">Reference proteome</keyword>
<comment type="caution">
    <text evidence="2">The sequence shown here is derived from an EMBL/GenBank/DDBJ whole genome shotgun (WGS) entry which is preliminary data.</text>
</comment>
<evidence type="ECO:0000313" key="2">
    <source>
        <dbReference type="EMBL" id="NWK57644.1"/>
    </source>
</evidence>
<sequence length="155" mass="17308">MNLPFIQPLIVICAFLFVQQLPAQAKEIASSRSTVKLSVVGIYGESDLRLVRISAVSSDNKKHEAHFLLDNKGLKTMTIPQGFPLRVTLWRPTKDTPYAVVVLERSKAGSATELIEAVALRFDFTDFLDAKLFKQLKDTHSSISDDSDRDDAENK</sequence>
<evidence type="ECO:0000256" key="1">
    <source>
        <dbReference type="SAM" id="SignalP"/>
    </source>
</evidence>
<gene>
    <name evidence="2" type="ORF">HW115_18650</name>
</gene>
<accession>A0A851GTL6</accession>
<name>A0A851GTL6_9BACT</name>
<dbReference type="AlphaFoldDB" id="A0A851GTL6"/>
<organism evidence="2 3">
    <name type="scientific">Oceaniferula marina</name>
    <dbReference type="NCBI Taxonomy" id="2748318"/>
    <lineage>
        <taxon>Bacteria</taxon>
        <taxon>Pseudomonadati</taxon>
        <taxon>Verrucomicrobiota</taxon>
        <taxon>Verrucomicrobiia</taxon>
        <taxon>Verrucomicrobiales</taxon>
        <taxon>Verrucomicrobiaceae</taxon>
        <taxon>Oceaniferula</taxon>
    </lineage>
</organism>
<dbReference type="RefSeq" id="WP_178934964.1">
    <property type="nucleotide sequence ID" value="NZ_JACBAZ010000019.1"/>
</dbReference>
<feature type="chain" id="PRO_5032742381" evidence="1">
    <location>
        <begin position="26"/>
        <end position="155"/>
    </location>
</feature>
<dbReference type="EMBL" id="JACBAZ010000019">
    <property type="protein sequence ID" value="NWK57644.1"/>
    <property type="molecule type" value="Genomic_DNA"/>
</dbReference>
<proteinExistence type="predicted"/>
<keyword evidence="1" id="KW-0732">Signal</keyword>
<reference evidence="2 3" key="1">
    <citation type="submission" date="2020-07" db="EMBL/GenBank/DDBJ databases">
        <title>Roseicoccus Jingziensis gen. nov., sp. nov., isolated from coastal seawater.</title>
        <authorList>
            <person name="Feng X."/>
        </authorList>
    </citation>
    <scope>NUCLEOTIDE SEQUENCE [LARGE SCALE GENOMIC DNA]</scope>
    <source>
        <strain evidence="2 3">N1E253</strain>
    </source>
</reference>
<protein>
    <submittedName>
        <fullName evidence="2">Uncharacterized protein</fullName>
    </submittedName>
</protein>
<dbReference type="Proteomes" id="UP000557872">
    <property type="component" value="Unassembled WGS sequence"/>
</dbReference>